<feature type="domain" description="Glycosyl hydrolase family 63 C-terminal" evidence="1">
    <location>
        <begin position="694"/>
        <end position="777"/>
    </location>
</feature>
<proteinExistence type="predicted"/>
<dbReference type="InterPro" id="IPR008928">
    <property type="entry name" value="6-hairpin_glycosidase_sf"/>
</dbReference>
<dbReference type="AlphaFoldDB" id="A0A3E1NLT1"/>
<dbReference type="Gene3D" id="1.50.10.10">
    <property type="match status" value="1"/>
</dbReference>
<dbReference type="InterPro" id="IPR031335">
    <property type="entry name" value="Glyco_hydro_63_C"/>
</dbReference>
<gene>
    <name evidence="3" type="ORF">DXN05_08880</name>
</gene>
<dbReference type="GO" id="GO:0009311">
    <property type="term" value="P:oligosaccharide metabolic process"/>
    <property type="evidence" value="ECO:0007669"/>
    <property type="project" value="InterPro"/>
</dbReference>
<dbReference type="Pfam" id="PF03200">
    <property type="entry name" value="Glyco_hydro_63"/>
    <property type="match status" value="1"/>
</dbReference>
<dbReference type="InterPro" id="IPR054491">
    <property type="entry name" value="MGH1-like_GH"/>
</dbReference>
<dbReference type="PANTHER" id="PTHR10412">
    <property type="entry name" value="MANNOSYL-OLIGOSACCHARIDE GLUCOSIDASE"/>
    <property type="match status" value="1"/>
</dbReference>
<dbReference type="Pfam" id="PF22422">
    <property type="entry name" value="MGH1-like_GH"/>
    <property type="match status" value="1"/>
</dbReference>
<dbReference type="GO" id="GO:0004573">
    <property type="term" value="F:Glc3Man9GlcNAc2 oligosaccharide glucosidase activity"/>
    <property type="evidence" value="ECO:0007669"/>
    <property type="project" value="InterPro"/>
</dbReference>
<evidence type="ECO:0000259" key="1">
    <source>
        <dbReference type="Pfam" id="PF03200"/>
    </source>
</evidence>
<dbReference type="RefSeq" id="WP_116846860.1">
    <property type="nucleotide sequence ID" value="NZ_QTJU01000002.1"/>
</dbReference>
<evidence type="ECO:0000259" key="2">
    <source>
        <dbReference type="Pfam" id="PF22422"/>
    </source>
</evidence>
<keyword evidence="4" id="KW-1185">Reference proteome</keyword>
<name>A0A3E1NLT1_9BACT</name>
<reference evidence="3 4" key="1">
    <citation type="submission" date="2018-08" db="EMBL/GenBank/DDBJ databases">
        <title>Chitinophagaceae sp. K23C18032701, a novel bacterium isolated from forest soil.</title>
        <authorList>
            <person name="Wang C."/>
        </authorList>
    </citation>
    <scope>NUCLEOTIDE SEQUENCE [LARGE SCALE GENOMIC DNA]</scope>
    <source>
        <strain evidence="3 4">K23C18032701</strain>
    </source>
</reference>
<evidence type="ECO:0000313" key="4">
    <source>
        <dbReference type="Proteomes" id="UP000261284"/>
    </source>
</evidence>
<dbReference type="SUPFAM" id="SSF48208">
    <property type="entry name" value="Six-hairpin glycosidases"/>
    <property type="match status" value="1"/>
</dbReference>
<feature type="domain" description="Mannosylglycerate hydrolase MGH1-like glycoside hydrolase" evidence="2">
    <location>
        <begin position="415"/>
        <end position="519"/>
    </location>
</feature>
<comment type="caution">
    <text evidence="3">The sequence shown here is derived from an EMBL/GenBank/DDBJ whole genome shotgun (WGS) entry which is preliminary data.</text>
</comment>
<sequence>MSIEKERLDDKQWKKWGPYVSDRQWGTVREDYSANGEAWLFTTHEMARSKAYRWGEEGIAGVCDDHQLLCFAPAFWNEKDPILKERFFGLNNYEGNHGEDVKELYYYLDSSPSHSYMKMLYKYPQQAFPYQQLVEENRRRDRTMPEYELIDTGIFENNEYFDIFVEYAKGNPEDILIKLTIHNRGAADAPIHVLPTLWFRNTWAWGYDDTRPLLQAARHGNAVEFHHDRIGNGWLYTETRGELLFCENETNNRHLYGSENTYAYCKDGINNYVTQGDHQAVNPQWRGTKAAVHYREMVKAGGSVTLRFRLCMLSEMTTDPFEDFDLLFGKRIAETEEFYATLQCDINDADARLVQRQAVAGLLWNKQYYYYDVMQWLEGDPAQPVPPPERLKGRNHQWQHLNNSEVISMPDKWEYPWYAIWDLAFHCVTFAVVDSGFAKKQLLSLTKEWYMHPSGKLPAYEWSFNDTNPPVQAWAAWRVYQIDASINKRQDDLVFLETIFQKMLLNFTWWVNRKDAEGSNIFEGGFLGLDNIGVFDRNAPLPSGVTLEQADATSWMAMYALNMMRMALELALHNRVYEEMATKFFEHFLYIAGAVMNTFGEYTTGLWDEEDEFFYDQLHLSNNNVIRLKVRSLVGLIPLFAVEVIDDSLLKKLPVFAQRMQWFLDNRPGLAKLVSRWNVKGSEGKHLLSLLRGHRVKRILSRMLDTTEFLSDYGIRSLSKFHEQNPYVLSSGGTESRIQYNPGESDSNMFGGNSNWRGPIWLPLNFLLIESLQRFHYYYSDDFVVEYPTGSGKYLSLKEIGDELSQRLLRLFMKDENGNRPYLGADNKQQKDPYFKDLLLFYEYFNADTGRGLGAAHQTGWTALVAKLIQPRTK</sequence>
<protein>
    <submittedName>
        <fullName evidence="3">Glucosidase</fullName>
    </submittedName>
</protein>
<evidence type="ECO:0000313" key="3">
    <source>
        <dbReference type="EMBL" id="RFM28873.1"/>
    </source>
</evidence>
<accession>A0A3E1NLT1</accession>
<dbReference type="InterPro" id="IPR004888">
    <property type="entry name" value="Glycoside_hydrolase_63"/>
</dbReference>
<dbReference type="PANTHER" id="PTHR10412:SF10">
    <property type="entry name" value="GLYCOSYL HYDROLASE FAMILY 63 C-TERMINAL DOMAIN-CONTAINING PROTEIN"/>
    <property type="match status" value="1"/>
</dbReference>
<dbReference type="Proteomes" id="UP000261284">
    <property type="component" value="Unassembled WGS sequence"/>
</dbReference>
<organism evidence="3 4">
    <name type="scientific">Deminuibacter soli</name>
    <dbReference type="NCBI Taxonomy" id="2291815"/>
    <lineage>
        <taxon>Bacteria</taxon>
        <taxon>Pseudomonadati</taxon>
        <taxon>Bacteroidota</taxon>
        <taxon>Chitinophagia</taxon>
        <taxon>Chitinophagales</taxon>
        <taxon>Chitinophagaceae</taxon>
        <taxon>Deminuibacter</taxon>
    </lineage>
</organism>
<dbReference type="OrthoDB" id="9781878at2"/>
<dbReference type="InterPro" id="IPR012341">
    <property type="entry name" value="6hp_glycosidase-like_sf"/>
</dbReference>
<dbReference type="EMBL" id="QTJU01000002">
    <property type="protein sequence ID" value="RFM28873.1"/>
    <property type="molecule type" value="Genomic_DNA"/>
</dbReference>